<dbReference type="RefSeq" id="WP_123121020.1">
    <property type="nucleotide sequence ID" value="NZ_RJJR01000009.1"/>
</dbReference>
<reference evidence="3 4" key="1">
    <citation type="submission" date="2018-11" db="EMBL/GenBank/DDBJ databases">
        <title>Draft genome sequence of Ferruginibacter sp. BO-59.</title>
        <authorList>
            <person name="Im W.T."/>
        </authorList>
    </citation>
    <scope>NUCLEOTIDE SEQUENCE [LARGE SCALE GENOMIC DNA]</scope>
    <source>
        <strain evidence="3 4">BO-59</strain>
    </source>
</reference>
<dbReference type="InterPro" id="IPR000601">
    <property type="entry name" value="PKD_dom"/>
</dbReference>
<feature type="chain" id="PRO_5018308952" evidence="1">
    <location>
        <begin position="27"/>
        <end position="1207"/>
    </location>
</feature>
<dbReference type="Gene3D" id="2.60.40.10">
    <property type="entry name" value="Immunoglobulins"/>
    <property type="match status" value="4"/>
</dbReference>
<gene>
    <name evidence="3" type="ORF">EFY79_12330</name>
</gene>
<keyword evidence="1" id="KW-0732">Signal</keyword>
<dbReference type="PANTHER" id="PTHR35580">
    <property type="entry name" value="CELL SURFACE GLYCOPROTEIN (S-LAYER PROTEIN)-LIKE PROTEIN"/>
    <property type="match status" value="1"/>
</dbReference>
<dbReference type="EMBL" id="RJJR01000009">
    <property type="protein sequence ID" value="RNI35740.1"/>
    <property type="molecule type" value="Genomic_DNA"/>
</dbReference>
<dbReference type="PANTHER" id="PTHR35580:SF1">
    <property type="entry name" value="PHYTASE-LIKE DOMAIN-CONTAINING PROTEIN"/>
    <property type="match status" value="1"/>
</dbReference>
<dbReference type="SUPFAM" id="SSF49299">
    <property type="entry name" value="PKD domain"/>
    <property type="match status" value="4"/>
</dbReference>
<dbReference type="NCBIfam" id="TIGR04131">
    <property type="entry name" value="Bac_Flav_CTERM"/>
    <property type="match status" value="1"/>
</dbReference>
<dbReference type="InterPro" id="IPR026341">
    <property type="entry name" value="T9SS_type_B"/>
</dbReference>
<dbReference type="AlphaFoldDB" id="A0A3M9ND51"/>
<feature type="signal peptide" evidence="1">
    <location>
        <begin position="1"/>
        <end position="26"/>
    </location>
</feature>
<dbReference type="InterPro" id="IPR035986">
    <property type="entry name" value="PKD_dom_sf"/>
</dbReference>
<evidence type="ECO:0000256" key="1">
    <source>
        <dbReference type="SAM" id="SignalP"/>
    </source>
</evidence>
<comment type="caution">
    <text evidence="3">The sequence shown here is derived from an EMBL/GenBank/DDBJ whole genome shotgun (WGS) entry which is preliminary data.</text>
</comment>
<dbReference type="InterPro" id="IPR010620">
    <property type="entry name" value="SBBP_repeat"/>
</dbReference>
<organism evidence="3 4">
    <name type="scientific">Hanamia caeni</name>
    <dbReference type="NCBI Taxonomy" id="2294116"/>
    <lineage>
        <taxon>Bacteria</taxon>
        <taxon>Pseudomonadati</taxon>
        <taxon>Bacteroidota</taxon>
        <taxon>Chitinophagia</taxon>
        <taxon>Chitinophagales</taxon>
        <taxon>Chitinophagaceae</taxon>
        <taxon>Hanamia</taxon>
    </lineage>
</organism>
<dbReference type="Pfam" id="PF25778">
    <property type="entry name" value="DUF7948"/>
    <property type="match status" value="1"/>
</dbReference>
<dbReference type="OrthoDB" id="1652165at2"/>
<protein>
    <submittedName>
        <fullName evidence="3">PKD domain-containing protein</fullName>
    </submittedName>
</protein>
<evidence type="ECO:0000259" key="2">
    <source>
        <dbReference type="PROSITE" id="PS50093"/>
    </source>
</evidence>
<feature type="domain" description="PKD" evidence="2">
    <location>
        <begin position="810"/>
        <end position="847"/>
    </location>
</feature>
<evidence type="ECO:0000313" key="3">
    <source>
        <dbReference type="EMBL" id="RNI35740.1"/>
    </source>
</evidence>
<dbReference type="InterPro" id="IPR013783">
    <property type="entry name" value="Ig-like_fold"/>
</dbReference>
<dbReference type="Proteomes" id="UP000267223">
    <property type="component" value="Unassembled WGS sequence"/>
</dbReference>
<feature type="domain" description="PKD" evidence="2">
    <location>
        <begin position="1066"/>
        <end position="1119"/>
    </location>
</feature>
<dbReference type="SMART" id="SM00089">
    <property type="entry name" value="PKD"/>
    <property type="match status" value="4"/>
</dbReference>
<dbReference type="Pfam" id="PF00801">
    <property type="entry name" value="PKD"/>
    <property type="match status" value="1"/>
</dbReference>
<dbReference type="PROSITE" id="PS50093">
    <property type="entry name" value="PKD"/>
    <property type="match status" value="4"/>
</dbReference>
<dbReference type="Pfam" id="PF06739">
    <property type="entry name" value="SBBP"/>
    <property type="match status" value="1"/>
</dbReference>
<dbReference type="InterPro" id="IPR022409">
    <property type="entry name" value="PKD/Chitinase_dom"/>
</dbReference>
<accession>A0A3M9ND51</accession>
<dbReference type="Pfam" id="PF13585">
    <property type="entry name" value="CHU_C"/>
    <property type="match status" value="1"/>
</dbReference>
<keyword evidence="4" id="KW-1185">Reference proteome</keyword>
<proteinExistence type="predicted"/>
<dbReference type="InterPro" id="IPR052918">
    <property type="entry name" value="Motility_Chemotaxis_Reg"/>
</dbReference>
<dbReference type="InterPro" id="IPR057708">
    <property type="entry name" value="DUF7948"/>
</dbReference>
<sequence>MKRKHFYIKLLGFVFAICFATENLWAQVEFIENKGQWDPKVKFMSSAGSGSFFLTDKGFTVAQYNAGDVENIKIRMHEEHYTGAVNRQIRKDSVRTDSYSVQFLNAQTPVIIPDKEVPSVNNYFIGNDPSKWASDCKIYLGVTYKNIYPNIDLRYYTDAAGNLKYDFIVNPGARISDIAMKYSGPQKITVKNRELHIVTSLGINKELKPYTYQVIDNQKTELDCRYEIKGDVVRFKVKDYSPDKTLIIDPTLIFFTYSGSTADNWGFTATYGKDGSFYGGGIAFGNGFPASPGAYQKAYGGDFDIAIIKLSPDGKRRIYATYIGGTGSDQPHSLIEDPLGNLVIAGRSNSGNYPATAKAGAGGSFDIIVTKLNASGTGIIGSMKIGGSGDDGVNISDDHSNFLQSLKRNYGDDARSEVLLDGANNIYVASCTTSGGNNPNNAFPTTPGAFQTRLKGKQDAVLLKINPSCNQLLFSTLLGGSDDDAAYVLAFGITGNVYVAGGTASKDFFANVPTANVIKSTNANLGSGSKDADPCDGFVVEMTSDGTRAVRGTYIGTDKADQIYGIESDKFGFVYVMGTSEGNMKVINANYSNSGGKQFISKLKPDLSDFVYSTVFGSVNSQVPNISPTAFLVDRCQNIYVSGWGGKSNSGFSTGNTKGLPVTPDAIKGRTDASGSDFYFFVLEKDAKSQLYGSFFGQEDPPGRTAPITFGDHVDGGTSRFDRNGIIYQAICANCFKSVAFPGTPGSWSKTNQSIGENGACNLGMLKIEMDFAGVRSGLHTSINGVANDTAGCVPLAVDFSDTLKKGKLYYWYFGDGTGDTTTVPSTSHVYQTTGLFPVMLVSIDSATCNIADTSYRTIKAGDNKANLGFLAQKLEPCTNLSYDFTNTSSPTRGSFRPGIFTWDFGDNSPLVVQTQNPVNHTFAGPGTYKVSLSINDTTYCNSPGDTVRTIRISPEVKASFSTPAAGCVPYNAVFQNNSLGGISFSWDFGDGTGSTEENPTHLYSKVGKYIIKLTAYDSTSCNKLDDTSFVITVSPIPTASFTFNPLVPKENSFVNFINQSIGASTYAWDFGDGDTSNLENPRHLFNATGTYTVCLNAANEFGCADDTCIEVQAIVKPLVDVPTAFTPGKFGANSTIRVVGFGIKEMEWNIYNRWGQKVYTSNNLKGGWDGTFNGKLQPMDVYSYTLAVTFSNGLKITKTGDITLLR</sequence>
<dbReference type="CDD" id="cd00146">
    <property type="entry name" value="PKD"/>
    <property type="match status" value="4"/>
</dbReference>
<feature type="domain" description="PKD" evidence="2">
    <location>
        <begin position="983"/>
        <end position="1021"/>
    </location>
</feature>
<feature type="domain" description="PKD" evidence="2">
    <location>
        <begin position="898"/>
        <end position="938"/>
    </location>
</feature>
<evidence type="ECO:0000313" key="4">
    <source>
        <dbReference type="Proteomes" id="UP000267223"/>
    </source>
</evidence>
<name>A0A3M9ND51_9BACT</name>
<dbReference type="Pfam" id="PF18911">
    <property type="entry name" value="PKD_4"/>
    <property type="match status" value="3"/>
</dbReference>